<feature type="compositionally biased region" description="Acidic residues" evidence="1">
    <location>
        <begin position="436"/>
        <end position="446"/>
    </location>
</feature>
<evidence type="ECO:0000313" key="4">
    <source>
        <dbReference type="Proteomes" id="UP000006514"/>
    </source>
</evidence>
<proteinExistence type="predicted"/>
<sequence>MNSVDLLTPVSGNERPSRTRQPSQALHDRVVQSAANEAELSKKLGKKTNKQGKENHLTTVDERRAQSRAQISIEDVVPRNNNGMHKTRAPGALSAVVRQTIKASQAANPVPTTSAPATPMTVTPVTADTTARTTGSSPTGPTTVSDRSARARPALSYHQPATDEALECASHARGGDLPCTERLFVECAYLVVRSLESINPFTAKSANDTKVNNAIVYSRRAEPADKDLPVTDSMRQLIAAWFHQRHGDVKSAAQNIFAPHYGLTSSRNRGVIKKNKDTAKLLLTGDGFVYKNFKEREGMWQHPAISDCISAVWFSSRNKEGPRFEKVFNNNGEGIMLETIAFVATALYNCAKEWATGTRQCIQFQEVTFRTDYADLLKSLCDYAKANPGLVLKLRCKFYKAGMCAHAGVTVDTSTRSGLTAADIACAAAMDTISDDSDDGDDLGDDNDQHDGDLNVVGPGDRGQSQVDDSTQLELPADKEQVQDPLPEDEDDDAGPRRAKCGSATAVPEHDEDDAVGDDRGELATVQELEQRMSARDHKAYLMMTDEERDVYLEMTPEHREIFLGMSPEERAEWMDDADTDKDEDGDAAAVSSPRGRRTVTFDVTGEDEMSTSSELD</sequence>
<feature type="compositionally biased region" description="Acidic residues" evidence="1">
    <location>
        <begin position="605"/>
        <end position="617"/>
    </location>
</feature>
<feature type="region of interest" description="Disordered" evidence="1">
    <location>
        <begin position="577"/>
        <end position="617"/>
    </location>
</feature>
<dbReference type="KEGG" id="adl:AURDEDRAFT_171159"/>
<feature type="region of interest" description="Disordered" evidence="1">
    <location>
        <begin position="436"/>
        <end position="519"/>
    </location>
</feature>
<name>J0D1J5_AURST</name>
<evidence type="ECO:0000313" key="3">
    <source>
        <dbReference type="EMBL" id="EJD39711.1"/>
    </source>
</evidence>
<feature type="region of interest" description="Disordered" evidence="1">
    <location>
        <begin position="128"/>
        <end position="151"/>
    </location>
</feature>
<feature type="region of interest" description="Disordered" evidence="1">
    <location>
        <begin position="1"/>
        <end position="58"/>
    </location>
</feature>
<dbReference type="Proteomes" id="UP000006514">
    <property type="component" value="Unassembled WGS sequence"/>
</dbReference>
<feature type="domain" description="DUF6532" evidence="2">
    <location>
        <begin position="197"/>
        <end position="382"/>
    </location>
</feature>
<dbReference type="AlphaFoldDB" id="J0D1J5"/>
<dbReference type="Pfam" id="PF20149">
    <property type="entry name" value="DUF6532"/>
    <property type="match status" value="1"/>
</dbReference>
<evidence type="ECO:0000259" key="2">
    <source>
        <dbReference type="Pfam" id="PF20149"/>
    </source>
</evidence>
<feature type="compositionally biased region" description="Polar residues" evidence="1">
    <location>
        <begin position="463"/>
        <end position="473"/>
    </location>
</feature>
<feature type="compositionally biased region" description="Acidic residues" evidence="1">
    <location>
        <begin position="577"/>
        <end position="587"/>
    </location>
</feature>
<organism evidence="3 4">
    <name type="scientific">Auricularia subglabra (strain TFB-10046 / SS5)</name>
    <name type="common">White-rot fungus</name>
    <name type="synonym">Auricularia delicata (strain TFB10046)</name>
    <dbReference type="NCBI Taxonomy" id="717982"/>
    <lineage>
        <taxon>Eukaryota</taxon>
        <taxon>Fungi</taxon>
        <taxon>Dikarya</taxon>
        <taxon>Basidiomycota</taxon>
        <taxon>Agaricomycotina</taxon>
        <taxon>Agaricomycetes</taxon>
        <taxon>Auriculariales</taxon>
        <taxon>Auriculariaceae</taxon>
        <taxon>Auricularia</taxon>
    </lineage>
</organism>
<keyword evidence="4" id="KW-1185">Reference proteome</keyword>
<protein>
    <recommendedName>
        <fullName evidence="2">DUF6532 domain-containing protein</fullName>
    </recommendedName>
</protein>
<dbReference type="EMBL" id="JH687810">
    <property type="protein sequence ID" value="EJD39711.1"/>
    <property type="molecule type" value="Genomic_DNA"/>
</dbReference>
<evidence type="ECO:0000256" key="1">
    <source>
        <dbReference type="SAM" id="MobiDB-lite"/>
    </source>
</evidence>
<accession>J0D1J5</accession>
<dbReference type="InterPro" id="IPR045341">
    <property type="entry name" value="DUF6532"/>
</dbReference>
<gene>
    <name evidence="3" type="ORF">AURDEDRAFT_171159</name>
</gene>
<reference evidence="4" key="1">
    <citation type="journal article" date="2012" name="Science">
        <title>The Paleozoic origin of enzymatic lignin decomposition reconstructed from 31 fungal genomes.</title>
        <authorList>
            <person name="Floudas D."/>
            <person name="Binder M."/>
            <person name="Riley R."/>
            <person name="Barry K."/>
            <person name="Blanchette R.A."/>
            <person name="Henrissat B."/>
            <person name="Martinez A.T."/>
            <person name="Otillar R."/>
            <person name="Spatafora J.W."/>
            <person name="Yadav J.S."/>
            <person name="Aerts A."/>
            <person name="Benoit I."/>
            <person name="Boyd A."/>
            <person name="Carlson A."/>
            <person name="Copeland A."/>
            <person name="Coutinho P.M."/>
            <person name="de Vries R.P."/>
            <person name="Ferreira P."/>
            <person name="Findley K."/>
            <person name="Foster B."/>
            <person name="Gaskell J."/>
            <person name="Glotzer D."/>
            <person name="Gorecki P."/>
            <person name="Heitman J."/>
            <person name="Hesse C."/>
            <person name="Hori C."/>
            <person name="Igarashi K."/>
            <person name="Jurgens J.A."/>
            <person name="Kallen N."/>
            <person name="Kersten P."/>
            <person name="Kohler A."/>
            <person name="Kuees U."/>
            <person name="Kumar T.K.A."/>
            <person name="Kuo A."/>
            <person name="LaButti K."/>
            <person name="Larrondo L.F."/>
            <person name="Lindquist E."/>
            <person name="Ling A."/>
            <person name="Lombard V."/>
            <person name="Lucas S."/>
            <person name="Lundell T."/>
            <person name="Martin R."/>
            <person name="McLaughlin D.J."/>
            <person name="Morgenstern I."/>
            <person name="Morin E."/>
            <person name="Murat C."/>
            <person name="Nagy L.G."/>
            <person name="Nolan M."/>
            <person name="Ohm R.A."/>
            <person name="Patyshakuliyeva A."/>
            <person name="Rokas A."/>
            <person name="Ruiz-Duenas F.J."/>
            <person name="Sabat G."/>
            <person name="Salamov A."/>
            <person name="Samejima M."/>
            <person name="Schmutz J."/>
            <person name="Slot J.C."/>
            <person name="St John F."/>
            <person name="Stenlid J."/>
            <person name="Sun H."/>
            <person name="Sun S."/>
            <person name="Syed K."/>
            <person name="Tsang A."/>
            <person name="Wiebenga A."/>
            <person name="Young D."/>
            <person name="Pisabarro A."/>
            <person name="Eastwood D.C."/>
            <person name="Martin F."/>
            <person name="Cullen D."/>
            <person name="Grigoriev I.V."/>
            <person name="Hibbett D.S."/>
        </authorList>
    </citation>
    <scope>NUCLEOTIDE SEQUENCE [LARGE SCALE GENOMIC DNA]</scope>
    <source>
        <strain evidence="4">TFB10046</strain>
    </source>
</reference>
<dbReference type="InParanoid" id="J0D1J5"/>
<dbReference type="OrthoDB" id="3257342at2759"/>
<feature type="compositionally biased region" description="Low complexity" evidence="1">
    <location>
        <begin position="128"/>
        <end position="143"/>
    </location>
</feature>